<evidence type="ECO:0000313" key="1">
    <source>
        <dbReference type="EMBL" id="KAJ0177192.1"/>
    </source>
</evidence>
<evidence type="ECO:0000313" key="2">
    <source>
        <dbReference type="Proteomes" id="UP000824533"/>
    </source>
</evidence>
<dbReference type="Proteomes" id="UP000824533">
    <property type="component" value="Linkage Group LG12"/>
</dbReference>
<protein>
    <submittedName>
        <fullName evidence="1">Uncharacterized protein</fullName>
    </submittedName>
</protein>
<gene>
    <name evidence="1" type="ORF">K1T71_007201</name>
</gene>
<sequence>MFIKSLAWLTLLTGILCIYPYFDTQDFIYNVPKVYRISITLDKLLEYYETKPSKDPEWHIALGMARGQLEYTINELDKSVPSKLKENLQNITRRMDRIRNNTDNSKLIYRSKDYEYDACTMQLLIAAMETQTTQSEGTCEMTPECSTQLMKGSGLAFQQTSRVRAAMLANIFDCIGQMDINAHIYKLCIQIYKETKSLEAWDHPPGTRTLFMQQILYCASQGYGEFIKPRWMNKIMAWQESKGCYADDRQPFLKLTGFIGPAASPPPKNREEDYRIKKAATSEGGIEGRYVSALYSAGHQMNQLDETEKHLRELLKELHKPKMVDFIETCIVSSGTKAKLLQEVGKQAGMPDACTNFLSIVAENGRLKKLKRMINMFLAVMVAHRNEALCEVITAKPLDDGTRKALMDALQKFVKEGKKITLTEKVDSSIIGGMVVGIEDKHMDMSIARKIQMYTEILKQSV</sequence>
<proteinExistence type="predicted"/>
<name>A0ACC1D0Z0_9NEOP</name>
<dbReference type="EMBL" id="CM034398">
    <property type="protein sequence ID" value="KAJ0177192.1"/>
    <property type="molecule type" value="Genomic_DNA"/>
</dbReference>
<organism evidence="1 2">
    <name type="scientific">Dendrolimus kikuchii</name>
    <dbReference type="NCBI Taxonomy" id="765133"/>
    <lineage>
        <taxon>Eukaryota</taxon>
        <taxon>Metazoa</taxon>
        <taxon>Ecdysozoa</taxon>
        <taxon>Arthropoda</taxon>
        <taxon>Hexapoda</taxon>
        <taxon>Insecta</taxon>
        <taxon>Pterygota</taxon>
        <taxon>Neoptera</taxon>
        <taxon>Endopterygota</taxon>
        <taxon>Lepidoptera</taxon>
        <taxon>Glossata</taxon>
        <taxon>Ditrysia</taxon>
        <taxon>Bombycoidea</taxon>
        <taxon>Lasiocampidae</taxon>
        <taxon>Dendrolimus</taxon>
    </lineage>
</organism>
<accession>A0ACC1D0Z0</accession>
<comment type="caution">
    <text evidence="1">The sequence shown here is derived from an EMBL/GenBank/DDBJ whole genome shotgun (WGS) entry which is preliminary data.</text>
</comment>
<keyword evidence="2" id="KW-1185">Reference proteome</keyword>
<reference evidence="1 2" key="1">
    <citation type="journal article" date="2021" name="Front. Genet.">
        <title>Chromosome-Level Genome Assembly Reveals Significant Gene Expansion in the Toll and IMD Signaling Pathways of Dendrolimus kikuchii.</title>
        <authorList>
            <person name="Zhou J."/>
            <person name="Wu P."/>
            <person name="Xiong Z."/>
            <person name="Liu N."/>
            <person name="Zhao N."/>
            <person name="Ji M."/>
            <person name="Qiu Y."/>
            <person name="Yang B."/>
        </authorList>
    </citation>
    <scope>NUCLEOTIDE SEQUENCE [LARGE SCALE GENOMIC DNA]</scope>
    <source>
        <strain evidence="1">Ann1</strain>
    </source>
</reference>